<feature type="domain" description="CCHC-type" evidence="15">
    <location>
        <begin position="241"/>
        <end position="255"/>
    </location>
</feature>
<evidence type="ECO:0000256" key="5">
    <source>
        <dbReference type="ARBA" id="ARBA00005884"/>
    </source>
</evidence>
<dbReference type="InterPro" id="IPR031127">
    <property type="entry name" value="E3_UB_ligase_RBR"/>
</dbReference>
<evidence type="ECO:0000313" key="18">
    <source>
        <dbReference type="Proteomes" id="UP001237642"/>
    </source>
</evidence>
<dbReference type="GO" id="GO:0008270">
    <property type="term" value="F:zinc ion binding"/>
    <property type="evidence" value="ECO:0007669"/>
    <property type="project" value="UniProtKB-KW"/>
</dbReference>
<dbReference type="PANTHER" id="PTHR11685">
    <property type="entry name" value="RBR FAMILY RING FINGER AND IBR DOMAIN-CONTAINING"/>
    <property type="match status" value="1"/>
</dbReference>
<comment type="cofactor">
    <cofactor evidence="2">
        <name>Zn(2+)</name>
        <dbReference type="ChEBI" id="CHEBI:29105"/>
    </cofactor>
</comment>
<keyword evidence="12" id="KW-0862">Zinc</keyword>
<keyword evidence="8" id="KW-0479">Metal-binding</keyword>
<accession>A0AAD8HSZ6</accession>
<dbReference type="InterPro" id="IPR054694">
    <property type="entry name" value="Parkin-like_IBR"/>
</dbReference>
<feature type="compositionally biased region" description="Acidic residues" evidence="14">
    <location>
        <begin position="1"/>
        <end position="18"/>
    </location>
</feature>
<dbReference type="InterPro" id="IPR013083">
    <property type="entry name" value="Znf_RING/FYVE/PHD"/>
</dbReference>
<evidence type="ECO:0000256" key="6">
    <source>
        <dbReference type="ARBA" id="ARBA00012251"/>
    </source>
</evidence>
<dbReference type="AlphaFoldDB" id="A0AAD8HSZ6"/>
<evidence type="ECO:0000256" key="13">
    <source>
        <dbReference type="PROSITE-ProRule" id="PRU00047"/>
    </source>
</evidence>
<dbReference type="InterPro" id="IPR044066">
    <property type="entry name" value="TRIAD_supradom"/>
</dbReference>
<dbReference type="SMART" id="SM00647">
    <property type="entry name" value="IBR"/>
    <property type="match status" value="2"/>
</dbReference>
<dbReference type="GO" id="GO:0061630">
    <property type="term" value="F:ubiquitin protein ligase activity"/>
    <property type="evidence" value="ECO:0007669"/>
    <property type="project" value="UniProtKB-EC"/>
</dbReference>
<name>A0AAD8HSZ6_9APIA</name>
<evidence type="ECO:0000256" key="10">
    <source>
        <dbReference type="ARBA" id="ARBA00022771"/>
    </source>
</evidence>
<evidence type="ECO:0000313" key="17">
    <source>
        <dbReference type="EMBL" id="KAK1371922.1"/>
    </source>
</evidence>
<keyword evidence="10 13" id="KW-0863">Zinc-finger</keyword>
<evidence type="ECO:0000256" key="7">
    <source>
        <dbReference type="ARBA" id="ARBA00022679"/>
    </source>
</evidence>
<evidence type="ECO:0000256" key="1">
    <source>
        <dbReference type="ARBA" id="ARBA00001798"/>
    </source>
</evidence>
<dbReference type="InterPro" id="IPR001878">
    <property type="entry name" value="Znf_CCHC"/>
</dbReference>
<sequence length="520" mass="59021">MDTDDDNFYDVSDDDDVVSSDSDFTPETNYGDIHKKRYKVLSLDDIKRIQDDRIARITASLYVSNGFARVLLNKFKWNVNELQENWFADEEKIRIAVGLVERKGKCVRGELNCSICFDDFVSACEVIDYVLCDHCYCNCCWKGYVSNSISEGSGCLSLRCPDPNCDSVVTEELVKLVVGDDDKLKYKVFCLGAYVEGNERAKWCPGPDCGFAIEYDDFGRNGGDLDGDGYDVVCGCGYCFCFNCGEDGHRPVDCKTVAKWVAKNNAESENTTWILVYTKPCPKCRRPIEKNEGCMHMTCRKPCGYSFCWVCLEDWSNHGYKPCNAYAGSIVRENYNEEEKVKQRAKISLERYTHYFERWAANNKSMKKSFSDLQKMRNVNLDVLLAKHAQSSSQLEFVLDAWTQIVECRRVLKWTYAYGYYLPEDDIAKTRLFEYLQGVAEAALEKLHHCAEKELTEFLHDGTTAVFNSTFREKLANLTSVTGTYFANLVKALENGLADVDSGVACSTSESARKKLKTGV</sequence>
<organism evidence="17 18">
    <name type="scientific">Heracleum sosnowskyi</name>
    <dbReference type="NCBI Taxonomy" id="360622"/>
    <lineage>
        <taxon>Eukaryota</taxon>
        <taxon>Viridiplantae</taxon>
        <taxon>Streptophyta</taxon>
        <taxon>Embryophyta</taxon>
        <taxon>Tracheophyta</taxon>
        <taxon>Spermatophyta</taxon>
        <taxon>Magnoliopsida</taxon>
        <taxon>eudicotyledons</taxon>
        <taxon>Gunneridae</taxon>
        <taxon>Pentapetalae</taxon>
        <taxon>asterids</taxon>
        <taxon>campanulids</taxon>
        <taxon>Apiales</taxon>
        <taxon>Apiaceae</taxon>
        <taxon>Apioideae</taxon>
        <taxon>apioid superclade</taxon>
        <taxon>Tordylieae</taxon>
        <taxon>Tordyliinae</taxon>
        <taxon>Heracleum</taxon>
    </lineage>
</organism>
<dbReference type="Gene3D" id="1.20.120.1750">
    <property type="match status" value="1"/>
</dbReference>
<evidence type="ECO:0000256" key="3">
    <source>
        <dbReference type="ARBA" id="ARBA00003976"/>
    </source>
</evidence>
<dbReference type="SUPFAM" id="SSF57850">
    <property type="entry name" value="RING/U-box"/>
    <property type="match status" value="3"/>
</dbReference>
<evidence type="ECO:0000256" key="12">
    <source>
        <dbReference type="ARBA" id="ARBA00022833"/>
    </source>
</evidence>
<evidence type="ECO:0000259" key="15">
    <source>
        <dbReference type="PROSITE" id="PS50158"/>
    </source>
</evidence>
<evidence type="ECO:0000256" key="11">
    <source>
        <dbReference type="ARBA" id="ARBA00022786"/>
    </source>
</evidence>
<protein>
    <recommendedName>
        <fullName evidence="6">RBR-type E3 ubiquitin transferase</fullName>
        <ecNumber evidence="6">2.3.2.31</ecNumber>
    </recommendedName>
</protein>
<comment type="caution">
    <text evidence="17">The sequence shown here is derived from an EMBL/GenBank/DDBJ whole genome shotgun (WGS) entry which is preliminary data.</text>
</comment>
<dbReference type="InterPro" id="IPR002867">
    <property type="entry name" value="IBR_dom"/>
</dbReference>
<dbReference type="FunFam" id="1.20.120.1750:FF:000027">
    <property type="entry name" value="RBR-type E3 ubiquitin transferase"/>
    <property type="match status" value="1"/>
</dbReference>
<dbReference type="GO" id="GO:0016567">
    <property type="term" value="P:protein ubiquitination"/>
    <property type="evidence" value="ECO:0007669"/>
    <property type="project" value="InterPro"/>
</dbReference>
<dbReference type="Pfam" id="PF19422">
    <property type="entry name" value="Ariadne"/>
    <property type="match status" value="1"/>
</dbReference>
<gene>
    <name evidence="17" type="ORF">POM88_038014</name>
</gene>
<comment type="catalytic activity">
    <reaction evidence="1">
        <text>[E2 ubiquitin-conjugating enzyme]-S-ubiquitinyl-L-cysteine + [acceptor protein]-L-lysine = [E2 ubiquitin-conjugating enzyme]-L-cysteine + [acceptor protein]-N(6)-ubiquitinyl-L-lysine.</text>
        <dbReference type="EC" id="2.3.2.31"/>
    </reaction>
</comment>
<evidence type="ECO:0000256" key="4">
    <source>
        <dbReference type="ARBA" id="ARBA00004906"/>
    </source>
</evidence>
<dbReference type="PROSITE" id="PS50158">
    <property type="entry name" value="ZF_CCHC"/>
    <property type="match status" value="1"/>
</dbReference>
<reference evidence="17" key="2">
    <citation type="submission" date="2023-05" db="EMBL/GenBank/DDBJ databases">
        <authorList>
            <person name="Schelkunov M.I."/>
        </authorList>
    </citation>
    <scope>NUCLEOTIDE SEQUENCE</scope>
    <source>
        <strain evidence="17">Hsosn_3</strain>
        <tissue evidence="17">Leaf</tissue>
    </source>
</reference>
<reference evidence="17" key="1">
    <citation type="submission" date="2023-02" db="EMBL/GenBank/DDBJ databases">
        <title>Genome of toxic invasive species Heracleum sosnowskyi carries increased number of genes despite the absence of recent whole-genome duplications.</title>
        <authorList>
            <person name="Schelkunov M."/>
            <person name="Shtratnikova V."/>
            <person name="Makarenko M."/>
            <person name="Klepikova A."/>
            <person name="Omelchenko D."/>
            <person name="Novikova G."/>
            <person name="Obukhova E."/>
            <person name="Bogdanov V."/>
            <person name="Penin A."/>
            <person name="Logacheva M."/>
        </authorList>
    </citation>
    <scope>NUCLEOTIDE SEQUENCE</scope>
    <source>
        <strain evidence="17">Hsosn_3</strain>
        <tissue evidence="17">Leaf</tissue>
    </source>
</reference>
<dbReference type="Proteomes" id="UP001237642">
    <property type="component" value="Unassembled WGS sequence"/>
</dbReference>
<dbReference type="EC" id="2.3.2.31" evidence="6"/>
<feature type="domain" description="RING-type" evidence="16">
    <location>
        <begin position="109"/>
        <end position="327"/>
    </location>
</feature>
<evidence type="ECO:0000256" key="14">
    <source>
        <dbReference type="SAM" id="MobiDB-lite"/>
    </source>
</evidence>
<keyword evidence="7 17" id="KW-0808">Transferase</keyword>
<keyword evidence="9" id="KW-0677">Repeat</keyword>
<keyword evidence="11" id="KW-0833">Ubl conjugation pathway</keyword>
<proteinExistence type="inferred from homology"/>
<evidence type="ECO:0000256" key="8">
    <source>
        <dbReference type="ARBA" id="ARBA00022723"/>
    </source>
</evidence>
<feature type="region of interest" description="Disordered" evidence="14">
    <location>
        <begin position="1"/>
        <end position="23"/>
    </location>
</feature>
<dbReference type="PROSITE" id="PS51873">
    <property type="entry name" value="TRIAD"/>
    <property type="match status" value="1"/>
</dbReference>
<evidence type="ECO:0000259" key="16">
    <source>
        <dbReference type="PROSITE" id="PS51873"/>
    </source>
</evidence>
<dbReference type="Pfam" id="PF01485">
    <property type="entry name" value="IBR"/>
    <property type="match status" value="1"/>
</dbReference>
<dbReference type="InterPro" id="IPR045840">
    <property type="entry name" value="Ariadne"/>
</dbReference>
<dbReference type="EMBL" id="JAUIZM010000008">
    <property type="protein sequence ID" value="KAK1371922.1"/>
    <property type="molecule type" value="Genomic_DNA"/>
</dbReference>
<dbReference type="Gene3D" id="3.30.40.10">
    <property type="entry name" value="Zinc/RING finger domain, C3HC4 (zinc finger)"/>
    <property type="match status" value="1"/>
</dbReference>
<comment type="function">
    <text evidence="3">Might act as an E3 ubiquitin-protein ligase, or as part of E3 complex, which accepts ubiquitin from specific E2 ubiquitin-conjugating enzymes and then transfers it to substrates.</text>
</comment>
<dbReference type="GO" id="GO:0003676">
    <property type="term" value="F:nucleic acid binding"/>
    <property type="evidence" value="ECO:0007669"/>
    <property type="project" value="InterPro"/>
</dbReference>
<evidence type="ECO:0000256" key="9">
    <source>
        <dbReference type="ARBA" id="ARBA00022737"/>
    </source>
</evidence>
<evidence type="ECO:0000256" key="2">
    <source>
        <dbReference type="ARBA" id="ARBA00001947"/>
    </source>
</evidence>
<comment type="similarity">
    <text evidence="5">Belongs to the RBR family. Ariadne subfamily.</text>
</comment>
<comment type="pathway">
    <text evidence="4">Protein modification; protein ubiquitination.</text>
</comment>
<keyword evidence="18" id="KW-1185">Reference proteome</keyword>
<dbReference type="FunFam" id="3.30.40.10:FF:000019">
    <property type="entry name" value="RBR-type E3 ubiquitin transferase"/>
    <property type="match status" value="1"/>
</dbReference>
<dbReference type="Pfam" id="PF22605">
    <property type="entry name" value="IBR_2"/>
    <property type="match status" value="1"/>
</dbReference>
<dbReference type="CDD" id="cd20346">
    <property type="entry name" value="BRcat_RBR_ANKIB1"/>
    <property type="match status" value="1"/>
</dbReference>